<evidence type="ECO:0000313" key="4">
    <source>
        <dbReference type="Proteomes" id="UP000288716"/>
    </source>
</evidence>
<dbReference type="InterPro" id="IPR029044">
    <property type="entry name" value="Nucleotide-diphossugar_trans"/>
</dbReference>
<reference evidence="3 4" key="1">
    <citation type="journal article" date="2018" name="Gigascience">
        <title>Genomes of trombidid mites reveal novel predicted allergens and laterally-transferred genes associated with secondary metabolism.</title>
        <authorList>
            <person name="Dong X."/>
            <person name="Chaisiri K."/>
            <person name="Xia D."/>
            <person name="Armstrong S.D."/>
            <person name="Fang Y."/>
            <person name="Donnelly M.J."/>
            <person name="Kadowaki T."/>
            <person name="McGarry J.W."/>
            <person name="Darby A.C."/>
            <person name="Makepeace B.L."/>
        </authorList>
    </citation>
    <scope>NUCLEOTIDE SEQUENCE [LARGE SCALE GENOMIC DNA]</scope>
    <source>
        <strain evidence="3">UoL-UT</strain>
    </source>
</reference>
<accession>A0A443S756</accession>
<dbReference type="GO" id="GO:0019187">
    <property type="term" value="F:beta-1,4-mannosyltransferase activity"/>
    <property type="evidence" value="ECO:0007669"/>
    <property type="project" value="InterPro"/>
</dbReference>
<feature type="transmembrane region" description="Helical" evidence="1">
    <location>
        <begin position="21"/>
        <end position="42"/>
    </location>
</feature>
<dbReference type="Gene3D" id="3.90.550.10">
    <property type="entry name" value="Spore Coat Polysaccharide Biosynthesis Protein SpsA, Chain A"/>
    <property type="match status" value="1"/>
</dbReference>
<dbReference type="VEuPathDB" id="VectorBase:LDEU008785"/>
<feature type="transmembrane region" description="Helical" evidence="1">
    <location>
        <begin position="62"/>
        <end position="92"/>
    </location>
</feature>
<comment type="caution">
    <text evidence="3">The sequence shown here is derived from an EMBL/GenBank/DDBJ whole genome shotgun (WGS) entry which is preliminary data.</text>
</comment>
<dbReference type="OrthoDB" id="3971593at2759"/>
<dbReference type="InterPro" id="IPR001173">
    <property type="entry name" value="Glyco_trans_2-like"/>
</dbReference>
<dbReference type="AlphaFoldDB" id="A0A443S756"/>
<organism evidence="3 4">
    <name type="scientific">Leptotrombidium deliense</name>
    <dbReference type="NCBI Taxonomy" id="299467"/>
    <lineage>
        <taxon>Eukaryota</taxon>
        <taxon>Metazoa</taxon>
        <taxon>Ecdysozoa</taxon>
        <taxon>Arthropoda</taxon>
        <taxon>Chelicerata</taxon>
        <taxon>Arachnida</taxon>
        <taxon>Acari</taxon>
        <taxon>Acariformes</taxon>
        <taxon>Trombidiformes</taxon>
        <taxon>Prostigmata</taxon>
        <taxon>Anystina</taxon>
        <taxon>Parasitengona</taxon>
        <taxon>Trombiculoidea</taxon>
        <taxon>Trombiculidae</taxon>
        <taxon>Leptotrombidium</taxon>
    </lineage>
</organism>
<dbReference type="STRING" id="299467.A0A443S756"/>
<keyword evidence="1" id="KW-0472">Membrane</keyword>
<feature type="transmembrane region" description="Helical" evidence="1">
    <location>
        <begin position="429"/>
        <end position="450"/>
    </location>
</feature>
<keyword evidence="1" id="KW-1133">Transmembrane helix</keyword>
<keyword evidence="1" id="KW-0812">Transmembrane</keyword>
<gene>
    <name evidence="3" type="ORF">B4U80_06408</name>
</gene>
<feature type="domain" description="Glycosyltransferase 2-like" evidence="2">
    <location>
        <begin position="202"/>
        <end position="442"/>
    </location>
</feature>
<dbReference type="PANTHER" id="PTHR16779">
    <property type="entry name" value="BETA-1,4-MANNOSYLTRANSFERASE EGH"/>
    <property type="match status" value="1"/>
</dbReference>
<evidence type="ECO:0000256" key="1">
    <source>
        <dbReference type="SAM" id="Phobius"/>
    </source>
</evidence>
<dbReference type="PANTHER" id="PTHR16779:SF1">
    <property type="entry name" value="BETA-1,4-MANNOSYLTRANSFERASE EGH"/>
    <property type="match status" value="1"/>
</dbReference>
<proteinExistence type="predicted"/>
<dbReference type="SUPFAM" id="SSF53448">
    <property type="entry name" value="Nucleotide-diphospho-sugar transferases"/>
    <property type="match status" value="1"/>
</dbReference>
<name>A0A443S756_9ACAR</name>
<dbReference type="Pfam" id="PF13632">
    <property type="entry name" value="Glyco_trans_2_3"/>
    <property type="match status" value="1"/>
</dbReference>
<evidence type="ECO:0000313" key="3">
    <source>
        <dbReference type="EMBL" id="RWS23255.1"/>
    </source>
</evidence>
<dbReference type="InterPro" id="IPR027389">
    <property type="entry name" value="B_mannosylTrfase_Bre-3/Egh"/>
</dbReference>
<evidence type="ECO:0000259" key="2">
    <source>
        <dbReference type="Pfam" id="PF13632"/>
    </source>
</evidence>
<feature type="transmembrane region" description="Helical" evidence="1">
    <location>
        <begin position="395"/>
        <end position="417"/>
    </location>
</feature>
<sequence length="479" mass="55844">MLNVSYLQMHFRNVLNYLKLNVPRAQHLLNCLILSFLIYGAVNKVLSNNVISTINPIEDYGYLLTVLCYTLKYSFVFALPSAFAHVFALMFYNNFKDRIRLKTSKHTPSELPFICFRVVTRGDFPDLVKSNIHRNLSVCSEVGLQNFVFEIATDKSINLEPSFVVRETVVDSKYKTKNGTLYKARALQYCLEFGESLRDNDYVVHLDEETLLTTDCLRGIINFIVDGRYEFGQGVITYADHEVVNWWTTFNESFRVGYDYGCIQFQFRVFHKIIFGWKGSYIVAKVCAEKDIGFDHGVEGSIAEDNYFGLKAVEKGYKFDFIEGNMCEKAPFTFGDLIKQRKRWGLGQRMIAASSQIPWKYKFFYVLQYLSCFYGFSVLPYIFITQRFPFPNDHFLIDSLRAFTLVVNFYLVLFGYFKQFKGKKFFYGLLYAIVLIMLPFTFVLESYAFVSSLFAREIKFFVVKKEVKDMKQQIIVNTV</sequence>
<feature type="transmembrane region" description="Helical" evidence="1">
    <location>
        <begin position="363"/>
        <end position="383"/>
    </location>
</feature>
<dbReference type="Proteomes" id="UP000288716">
    <property type="component" value="Unassembled WGS sequence"/>
</dbReference>
<dbReference type="EMBL" id="NCKV01006824">
    <property type="protein sequence ID" value="RWS23255.1"/>
    <property type="molecule type" value="Genomic_DNA"/>
</dbReference>
<dbReference type="GO" id="GO:0005737">
    <property type="term" value="C:cytoplasm"/>
    <property type="evidence" value="ECO:0007669"/>
    <property type="project" value="TreeGrafter"/>
</dbReference>
<keyword evidence="4" id="KW-1185">Reference proteome</keyword>
<protein>
    <submittedName>
        <fullName evidence="3">CBN-BRE-3 protein-like protein</fullName>
    </submittedName>
</protein>